<dbReference type="InterPro" id="IPR001373">
    <property type="entry name" value="Cullin_N"/>
</dbReference>
<dbReference type="PROSITE" id="PS01256">
    <property type="entry name" value="CULLIN_1"/>
    <property type="match status" value="1"/>
</dbReference>
<keyword evidence="5" id="KW-0832">Ubl conjugation</keyword>
<dbReference type="WBParaSite" id="nRc.2.0.1.t03118-RA">
    <property type="protein sequence ID" value="nRc.2.0.1.t03118-RA"/>
    <property type="gene ID" value="nRc.2.0.1.g03118"/>
</dbReference>
<proteinExistence type="inferred from homology"/>
<evidence type="ECO:0000256" key="7">
    <source>
        <dbReference type="PROSITE-ProRule" id="PRU00330"/>
    </source>
</evidence>
<feature type="domain" description="Cullin family profile" evidence="9">
    <location>
        <begin position="240"/>
        <end position="524"/>
    </location>
</feature>
<dbReference type="SMART" id="SM00182">
    <property type="entry name" value="CULLIN"/>
    <property type="match status" value="1"/>
</dbReference>
<comment type="similarity">
    <text evidence="2 7 8">Belongs to the cullin family.</text>
</comment>
<dbReference type="InterPro" id="IPR045093">
    <property type="entry name" value="Cullin"/>
</dbReference>
<dbReference type="InterPro" id="IPR059120">
    <property type="entry name" value="Cullin-like_AB"/>
</dbReference>
<dbReference type="InterPro" id="IPR016159">
    <property type="entry name" value="Cullin_repeat-like_dom_sf"/>
</dbReference>
<evidence type="ECO:0000256" key="2">
    <source>
        <dbReference type="ARBA" id="ARBA00006019"/>
    </source>
</evidence>
<dbReference type="Pfam" id="PF10557">
    <property type="entry name" value="Cullin_Nedd8"/>
    <property type="match status" value="1"/>
</dbReference>
<dbReference type="InterPro" id="IPR036390">
    <property type="entry name" value="WH_DNA-bd_sf"/>
</dbReference>
<evidence type="ECO:0000256" key="4">
    <source>
        <dbReference type="ARBA" id="ARBA00022786"/>
    </source>
</evidence>
<dbReference type="GO" id="GO:0031625">
    <property type="term" value="F:ubiquitin protein ligase binding"/>
    <property type="evidence" value="ECO:0007669"/>
    <property type="project" value="InterPro"/>
</dbReference>
<reference evidence="11" key="1">
    <citation type="submission" date="2022-11" db="UniProtKB">
        <authorList>
            <consortium name="WormBaseParasite"/>
        </authorList>
    </citation>
    <scope>IDENTIFICATION</scope>
</reference>
<dbReference type="Pfam" id="PF00888">
    <property type="entry name" value="Cullin"/>
    <property type="match status" value="2"/>
</dbReference>
<dbReference type="OMA" id="KSEFEPR"/>
<evidence type="ECO:0000313" key="10">
    <source>
        <dbReference type="Proteomes" id="UP000887565"/>
    </source>
</evidence>
<dbReference type="AlphaFoldDB" id="A0A915HMC9"/>
<dbReference type="Gene3D" id="4.10.1030.10">
    <property type="entry name" value="Ring Box Chain A, domain 5"/>
    <property type="match status" value="1"/>
</dbReference>
<dbReference type="InterPro" id="IPR016157">
    <property type="entry name" value="Cullin_CS"/>
</dbReference>
<dbReference type="InterPro" id="IPR036317">
    <property type="entry name" value="Cullin_homology_sf"/>
</dbReference>
<dbReference type="SUPFAM" id="SSF46785">
    <property type="entry name" value="Winged helix' DNA-binding domain"/>
    <property type="match status" value="1"/>
</dbReference>
<dbReference type="Proteomes" id="UP000887565">
    <property type="component" value="Unplaced"/>
</dbReference>
<evidence type="ECO:0000313" key="11">
    <source>
        <dbReference type="WBParaSite" id="nRc.2.0.1.t03118-RA"/>
    </source>
</evidence>
<dbReference type="SMART" id="SM00884">
    <property type="entry name" value="Cullin_Nedd8"/>
    <property type="match status" value="1"/>
</dbReference>
<dbReference type="GO" id="GO:0006511">
    <property type="term" value="P:ubiquitin-dependent protein catabolic process"/>
    <property type="evidence" value="ECO:0007669"/>
    <property type="project" value="InterPro"/>
</dbReference>
<keyword evidence="10" id="KW-1185">Reference proteome</keyword>
<keyword evidence="4" id="KW-0833">Ubl conjugation pathway</keyword>
<dbReference type="GO" id="GO:0031461">
    <property type="term" value="C:cullin-RING ubiquitin ligase complex"/>
    <property type="evidence" value="ECO:0007669"/>
    <property type="project" value="InterPro"/>
</dbReference>
<keyword evidence="3" id="KW-1017">Isopeptide bond</keyword>
<evidence type="ECO:0000256" key="6">
    <source>
        <dbReference type="ARBA" id="ARBA00069613"/>
    </source>
</evidence>
<evidence type="ECO:0000259" key="9">
    <source>
        <dbReference type="PROSITE" id="PS50069"/>
    </source>
</evidence>
<evidence type="ECO:0000256" key="5">
    <source>
        <dbReference type="ARBA" id="ARBA00022843"/>
    </source>
</evidence>
<dbReference type="FunFam" id="1.10.10.10:FF:000050">
    <property type="entry name" value="Cullin 4B"/>
    <property type="match status" value="1"/>
</dbReference>
<dbReference type="InterPro" id="IPR036388">
    <property type="entry name" value="WH-like_DNA-bd_sf"/>
</dbReference>
<evidence type="ECO:0000256" key="3">
    <source>
        <dbReference type="ARBA" id="ARBA00022499"/>
    </source>
</evidence>
<evidence type="ECO:0000256" key="1">
    <source>
        <dbReference type="ARBA" id="ARBA00004906"/>
    </source>
</evidence>
<dbReference type="InterPro" id="IPR019559">
    <property type="entry name" value="Cullin_neddylation_domain"/>
</dbReference>
<dbReference type="FunFam" id="1.20.1310.10:FF:000001">
    <property type="entry name" value="Cullin 3"/>
    <property type="match status" value="1"/>
</dbReference>
<name>A0A915HMC9_ROMCU</name>
<dbReference type="FunFam" id="1.20.1310.10:FF:000004">
    <property type="entry name" value="Cullin 4B"/>
    <property type="match status" value="1"/>
</dbReference>
<protein>
    <recommendedName>
        <fullName evidence="6">Cullin-4</fullName>
    </recommendedName>
</protein>
<comment type="pathway">
    <text evidence="1">Protein modification; protein ubiquitination.</text>
</comment>
<evidence type="ECO:0000256" key="8">
    <source>
        <dbReference type="RuleBase" id="RU003829"/>
    </source>
</evidence>
<dbReference type="Gene3D" id="1.10.10.10">
    <property type="entry name" value="Winged helix-like DNA-binding domain superfamily/Winged helix DNA-binding domain"/>
    <property type="match status" value="1"/>
</dbReference>
<dbReference type="PANTHER" id="PTHR11932">
    <property type="entry name" value="CULLIN"/>
    <property type="match status" value="1"/>
</dbReference>
<dbReference type="Pfam" id="PF26557">
    <property type="entry name" value="Cullin_AB"/>
    <property type="match status" value="1"/>
</dbReference>
<dbReference type="Gene3D" id="1.20.1310.10">
    <property type="entry name" value="Cullin Repeats"/>
    <property type="match status" value="4"/>
</dbReference>
<dbReference type="SUPFAM" id="SSF74788">
    <property type="entry name" value="Cullin repeat-like"/>
    <property type="match status" value="1"/>
</dbReference>
<sequence>MGLEMFRNILLNSKTVENRLINGLLLLIEQERSGEQVDRMLLKNLLRMLSNLQIYQQMFEQRFLVASEQLYALEGQRIIQDSEVGVFSRLDISIYLHHVDKRLREESERLLQYLDCTTRKPLITCVEINLLQNHVTAILSKGMDSLLQENRLQDLRLLYDLLSRVKNGLVELKNSFSVYVKKVGHCLVMDLERDKTMVQDLLDFKDKMDRILSECFCQNEKFAQGLRDSFEYFVNQRSNKPAELIAKFLDTKLRSGNKEATEEELDRLMDKLMVLFRFIHGKDVFEAFYKKDLAKRLLLGKSASVDAEKSMLCKLKQGRWYRTSADTTVEAADASTMAILCNDRLLPERKCLVELYAKCGSQFTSKLEGMFKDMELSKELGSTCKQYLNGYRLSWNIDLTVNILTMGNWPTYQVAEINMPAAMTEYLEAFKKFYLSKHSGRKLQWQPSLGHCLVKARFRPGGRDVETTDNFTFNEKFEEKLIRIKINQIQMKETEQEQQQTTEQVFQDRQYQIDAAIVRIMKMRKSLSHNLLISELYSQLRFPVKPTDLKKRIESLIERDYMCRDKEDSNTYNYVA</sequence>
<dbReference type="PROSITE" id="PS50069">
    <property type="entry name" value="CULLIN_2"/>
    <property type="match status" value="1"/>
</dbReference>
<dbReference type="SUPFAM" id="SSF75632">
    <property type="entry name" value="Cullin homology domain"/>
    <property type="match status" value="2"/>
</dbReference>
<dbReference type="InterPro" id="IPR016158">
    <property type="entry name" value="Cullin_homology"/>
</dbReference>
<dbReference type="GO" id="GO:0005634">
    <property type="term" value="C:nucleus"/>
    <property type="evidence" value="ECO:0007669"/>
    <property type="project" value="UniProtKB-ARBA"/>
</dbReference>
<organism evidence="10 11">
    <name type="scientific">Romanomermis culicivorax</name>
    <name type="common">Nematode worm</name>
    <dbReference type="NCBI Taxonomy" id="13658"/>
    <lineage>
        <taxon>Eukaryota</taxon>
        <taxon>Metazoa</taxon>
        <taxon>Ecdysozoa</taxon>
        <taxon>Nematoda</taxon>
        <taxon>Enoplea</taxon>
        <taxon>Dorylaimia</taxon>
        <taxon>Mermithida</taxon>
        <taxon>Mermithoidea</taxon>
        <taxon>Mermithidae</taxon>
        <taxon>Romanomermis</taxon>
    </lineage>
</organism>
<accession>A0A915HMC9</accession>